<keyword evidence="1 2" id="KW-0103">Bromodomain</keyword>
<evidence type="ECO:0000259" key="4">
    <source>
        <dbReference type="PROSITE" id="PS50014"/>
    </source>
</evidence>
<evidence type="ECO:0000256" key="1">
    <source>
        <dbReference type="ARBA" id="ARBA00023117"/>
    </source>
</evidence>
<dbReference type="GO" id="GO:0006338">
    <property type="term" value="P:chromatin remodeling"/>
    <property type="evidence" value="ECO:0007669"/>
    <property type="project" value="InterPro"/>
</dbReference>
<dbReference type="Pfam" id="PF00439">
    <property type="entry name" value="Bromodomain"/>
    <property type="match status" value="1"/>
</dbReference>
<dbReference type="PANTHER" id="PTHR46510:SF1">
    <property type="entry name" value="BROMODOMAIN ADJACENT TO ZINC FINGER DOMAIN PROTEIN 1A"/>
    <property type="match status" value="1"/>
</dbReference>
<dbReference type="PANTHER" id="PTHR46510">
    <property type="entry name" value="BROMODOMAIN ADJACENT TO ZINC FINGER DOMAIN PROTEIN 1A"/>
    <property type="match status" value="1"/>
</dbReference>
<feature type="signal peptide" evidence="3">
    <location>
        <begin position="1"/>
        <end position="21"/>
    </location>
</feature>
<feature type="domain" description="Bromo" evidence="4">
    <location>
        <begin position="7"/>
        <end position="77"/>
    </location>
</feature>
<organism evidence="5">
    <name type="scientific">Micrurus spixii</name>
    <name type="common">Amazon coral snake</name>
    <dbReference type="NCBI Taxonomy" id="129469"/>
    <lineage>
        <taxon>Eukaryota</taxon>
        <taxon>Metazoa</taxon>
        <taxon>Chordata</taxon>
        <taxon>Craniata</taxon>
        <taxon>Vertebrata</taxon>
        <taxon>Euteleostomi</taxon>
        <taxon>Lepidosauria</taxon>
        <taxon>Squamata</taxon>
        <taxon>Bifurcata</taxon>
        <taxon>Unidentata</taxon>
        <taxon>Episquamata</taxon>
        <taxon>Toxicofera</taxon>
        <taxon>Serpentes</taxon>
        <taxon>Colubroidea</taxon>
        <taxon>Elapidae</taxon>
        <taxon>Elapinae</taxon>
        <taxon>Micrurus</taxon>
    </lineage>
</organism>
<evidence type="ECO:0000256" key="2">
    <source>
        <dbReference type="PROSITE-ProRule" id="PRU00035"/>
    </source>
</evidence>
<evidence type="ECO:0000313" key="5">
    <source>
        <dbReference type="EMBL" id="LAB27028.1"/>
    </source>
</evidence>
<dbReference type="PRINTS" id="PR00503">
    <property type="entry name" value="BROMODOMAIN"/>
</dbReference>
<dbReference type="GO" id="GO:0045740">
    <property type="term" value="P:positive regulation of DNA replication"/>
    <property type="evidence" value="ECO:0007669"/>
    <property type="project" value="TreeGrafter"/>
</dbReference>
<dbReference type="InterPro" id="IPR047171">
    <property type="entry name" value="BAZ1A"/>
</dbReference>
<dbReference type="Gene3D" id="1.20.920.10">
    <property type="entry name" value="Bromodomain-like"/>
    <property type="match status" value="1"/>
</dbReference>
<reference evidence="5" key="1">
    <citation type="submission" date="2017-07" db="EMBL/GenBank/DDBJ databases">
        <authorList>
            <person name="Mikheyev A."/>
            <person name="Grau M."/>
        </authorList>
    </citation>
    <scope>NUCLEOTIDE SEQUENCE</scope>
    <source>
        <tissue evidence="5">Venom_gland</tissue>
    </source>
</reference>
<dbReference type="GO" id="GO:0000228">
    <property type="term" value="C:nuclear chromosome"/>
    <property type="evidence" value="ECO:0007669"/>
    <property type="project" value="TreeGrafter"/>
</dbReference>
<accession>A0A2D4M1Q6</accession>
<reference evidence="5" key="2">
    <citation type="submission" date="2017-11" db="EMBL/GenBank/DDBJ databases">
        <title>Coralsnake Venomics: Analyses of Venom Gland Transcriptomes and Proteomes of Six Brazilian Taxa.</title>
        <authorList>
            <person name="Aird S.D."/>
            <person name="Jorge da Silva N."/>
            <person name="Qiu L."/>
            <person name="Villar-Briones A."/>
            <person name="Aparecida-Saddi V."/>
            <person name="Campos-Telles M.P."/>
            <person name="Grau M."/>
            <person name="Mikheyev A.S."/>
        </authorList>
    </citation>
    <scope>NUCLEOTIDE SEQUENCE</scope>
    <source>
        <tissue evidence="5">Venom_gland</tissue>
    </source>
</reference>
<dbReference type="InterPro" id="IPR036427">
    <property type="entry name" value="Bromodomain-like_sf"/>
</dbReference>
<dbReference type="GO" id="GO:0006355">
    <property type="term" value="P:regulation of DNA-templated transcription"/>
    <property type="evidence" value="ECO:0007669"/>
    <property type="project" value="TreeGrafter"/>
</dbReference>
<dbReference type="SMART" id="SM00297">
    <property type="entry name" value="BROMO"/>
    <property type="match status" value="1"/>
</dbReference>
<dbReference type="SUPFAM" id="SSF47370">
    <property type="entry name" value="Bromodomain"/>
    <property type="match status" value="1"/>
</dbReference>
<dbReference type="InterPro" id="IPR001487">
    <property type="entry name" value="Bromodomain"/>
</dbReference>
<dbReference type="GO" id="GO:0008623">
    <property type="term" value="C:CHRAC"/>
    <property type="evidence" value="ECO:0007669"/>
    <property type="project" value="TreeGrafter"/>
</dbReference>
<protein>
    <recommendedName>
        <fullName evidence="4">Bromo domain-containing protein</fullName>
    </recommendedName>
</protein>
<dbReference type="GO" id="GO:0003677">
    <property type="term" value="F:DNA binding"/>
    <property type="evidence" value="ECO:0007669"/>
    <property type="project" value="TreeGrafter"/>
</dbReference>
<sequence length="115" mass="13353">MKKMFLFCMKLSLNFFDLLYNIQVPDYYDIIKKPIALNIIREKVNKCEYKVALEFIEDVELMFSNCFEYNARNTSEAKAGTRLQAFFHVQAQKLGLPVSSGYMNHVAPAAKKSRI</sequence>
<evidence type="ECO:0000256" key="3">
    <source>
        <dbReference type="SAM" id="SignalP"/>
    </source>
</evidence>
<proteinExistence type="predicted"/>
<name>A0A2D4M1Q6_9SAUR</name>
<keyword evidence="3" id="KW-0732">Signal</keyword>
<dbReference type="EMBL" id="IACM01070996">
    <property type="protein sequence ID" value="LAB27028.1"/>
    <property type="molecule type" value="Transcribed_RNA"/>
</dbReference>
<feature type="chain" id="PRO_5013548173" description="Bromo domain-containing protein" evidence="3">
    <location>
        <begin position="22"/>
        <end position="115"/>
    </location>
</feature>
<dbReference type="PROSITE" id="PS50014">
    <property type="entry name" value="BROMODOMAIN_2"/>
    <property type="match status" value="1"/>
</dbReference>
<dbReference type="GO" id="GO:0031445">
    <property type="term" value="P:regulation of heterochromatin formation"/>
    <property type="evidence" value="ECO:0007669"/>
    <property type="project" value="TreeGrafter"/>
</dbReference>
<dbReference type="AlphaFoldDB" id="A0A2D4M1Q6"/>